<dbReference type="InterPro" id="IPR036736">
    <property type="entry name" value="ACP-like_sf"/>
</dbReference>
<dbReference type="SUPFAM" id="SSF47336">
    <property type="entry name" value="ACP-like"/>
    <property type="match status" value="4"/>
</dbReference>
<feature type="non-terminal residue" evidence="3">
    <location>
        <position position="488"/>
    </location>
</feature>
<sequence>TGYEAEEIEVDYELEADLGVDTVKQAEIMAQVRELYGLERDESFRLSEYPTLRRMGDYVAERVGMMGDGAVPGHRAAAVPGSRAAEVLGSRAAEVPGHRADEVPGHRADVVSGDATSPAVDRASIDAELLRVLCEQTGYEAEEIEVDYELEADLGVDTVKQAEIMAQVRELYGLERDESFRLSEYPTLRRMGDYVAERVGMAGVVPGHRADVVPGTCADGRAAAVPGHRAAAVPGHRADEVPGSRAAEVPGHRAAEVPGHRADAVRGDATSSSVDRASIDAELMRVLCEQTGYEAEEIEVDYELEADLGVDTVKQAEIMAQVRELYGLKRDESFRLSEYPTLRRMGDYVAERVGMMGDGAVPGHRADAVPGHRADEVPGHRADEVPGSRADEVPGSRADRVPGSRADEVPGSRADEAPGHRADVVSRDATSPAVDRASIDAELMRVLCEQTGYEAEEIEVDYELEADLGVDTVKQAEIMAQVRELYGL</sequence>
<name>A0A5C6WW28_9DELT</name>
<gene>
    <name evidence="3" type="ORF">FRC98_20735</name>
</gene>
<accession>A0A5C6WW28</accession>
<evidence type="ECO:0000259" key="2">
    <source>
        <dbReference type="PROSITE" id="PS50075"/>
    </source>
</evidence>
<reference evidence="3 4" key="1">
    <citation type="submission" date="2019-08" db="EMBL/GenBank/DDBJ databases">
        <title>Bradymonadales sp. TMQ4.</title>
        <authorList>
            <person name="Liang Q."/>
        </authorList>
    </citation>
    <scope>NUCLEOTIDE SEQUENCE [LARGE SCALE GENOMIC DNA]</scope>
    <source>
        <strain evidence="3 4">TMQ4</strain>
    </source>
</reference>
<organism evidence="3 4">
    <name type="scientific">Lujinxingia vulgaris</name>
    <dbReference type="NCBI Taxonomy" id="2600176"/>
    <lineage>
        <taxon>Bacteria</taxon>
        <taxon>Deltaproteobacteria</taxon>
        <taxon>Bradymonadales</taxon>
        <taxon>Lujinxingiaceae</taxon>
        <taxon>Lujinxingia</taxon>
    </lineage>
</organism>
<feature type="compositionally biased region" description="Basic and acidic residues" evidence="1">
    <location>
        <begin position="364"/>
        <end position="426"/>
    </location>
</feature>
<comment type="caution">
    <text evidence="3">The sequence shown here is derived from an EMBL/GenBank/DDBJ whole genome shotgun (WGS) entry which is preliminary data.</text>
</comment>
<feature type="region of interest" description="Disordered" evidence="1">
    <location>
        <begin position="360"/>
        <end position="433"/>
    </location>
</feature>
<feature type="domain" description="Carrier" evidence="2">
    <location>
        <begin position="277"/>
        <end position="353"/>
    </location>
</feature>
<feature type="domain" description="Carrier" evidence="2">
    <location>
        <begin position="123"/>
        <end position="199"/>
    </location>
</feature>
<proteinExistence type="predicted"/>
<dbReference type="Proteomes" id="UP000321412">
    <property type="component" value="Unassembled WGS sequence"/>
</dbReference>
<feature type="domain" description="Carrier" evidence="2">
    <location>
        <begin position="1"/>
        <end position="63"/>
    </location>
</feature>
<feature type="non-terminal residue" evidence="3">
    <location>
        <position position="1"/>
    </location>
</feature>
<dbReference type="EMBL" id="VOSM01000029">
    <property type="protein sequence ID" value="TXD33372.1"/>
    <property type="molecule type" value="Genomic_DNA"/>
</dbReference>
<dbReference type="Pfam" id="PF00550">
    <property type="entry name" value="PP-binding"/>
    <property type="match status" value="2"/>
</dbReference>
<dbReference type="RefSeq" id="WP_230467873.1">
    <property type="nucleotide sequence ID" value="NZ_VOSM01000029.1"/>
</dbReference>
<evidence type="ECO:0000313" key="3">
    <source>
        <dbReference type="EMBL" id="TXD33372.1"/>
    </source>
</evidence>
<dbReference type="PROSITE" id="PS50075">
    <property type="entry name" value="CARRIER"/>
    <property type="match status" value="3"/>
</dbReference>
<evidence type="ECO:0000256" key="1">
    <source>
        <dbReference type="SAM" id="MobiDB-lite"/>
    </source>
</evidence>
<dbReference type="Gene3D" id="1.10.1200.10">
    <property type="entry name" value="ACP-like"/>
    <property type="match status" value="4"/>
</dbReference>
<evidence type="ECO:0000313" key="4">
    <source>
        <dbReference type="Proteomes" id="UP000321412"/>
    </source>
</evidence>
<dbReference type="InterPro" id="IPR009081">
    <property type="entry name" value="PP-bd_ACP"/>
</dbReference>
<keyword evidence="4" id="KW-1185">Reference proteome</keyword>
<protein>
    <recommendedName>
        <fullName evidence="2">Carrier domain-containing protein</fullName>
    </recommendedName>
</protein>
<dbReference type="AlphaFoldDB" id="A0A5C6WW28"/>